<dbReference type="EMBL" id="JAMKFB020000009">
    <property type="protein sequence ID" value="KAL0184003.1"/>
    <property type="molecule type" value="Genomic_DNA"/>
</dbReference>
<organism evidence="1 2">
    <name type="scientific">Cirrhinus mrigala</name>
    <name type="common">Mrigala</name>
    <dbReference type="NCBI Taxonomy" id="683832"/>
    <lineage>
        <taxon>Eukaryota</taxon>
        <taxon>Metazoa</taxon>
        <taxon>Chordata</taxon>
        <taxon>Craniata</taxon>
        <taxon>Vertebrata</taxon>
        <taxon>Euteleostomi</taxon>
        <taxon>Actinopterygii</taxon>
        <taxon>Neopterygii</taxon>
        <taxon>Teleostei</taxon>
        <taxon>Ostariophysi</taxon>
        <taxon>Cypriniformes</taxon>
        <taxon>Cyprinidae</taxon>
        <taxon>Labeoninae</taxon>
        <taxon>Labeonini</taxon>
        <taxon>Cirrhinus</taxon>
    </lineage>
</organism>
<dbReference type="AlphaFoldDB" id="A0ABD0QCT6"/>
<proteinExistence type="predicted"/>
<evidence type="ECO:0000313" key="2">
    <source>
        <dbReference type="Proteomes" id="UP001529510"/>
    </source>
</evidence>
<evidence type="ECO:0000313" key="1">
    <source>
        <dbReference type="EMBL" id="KAL0184003.1"/>
    </source>
</evidence>
<gene>
    <name evidence="1" type="ORF">M9458_019699</name>
</gene>
<keyword evidence="2" id="KW-1185">Reference proteome</keyword>
<dbReference type="Proteomes" id="UP001529510">
    <property type="component" value="Unassembled WGS sequence"/>
</dbReference>
<dbReference type="SUPFAM" id="SSF57302">
    <property type="entry name" value="Snake toxin-like"/>
    <property type="match status" value="1"/>
</dbReference>
<comment type="caution">
    <text evidence="1">The sequence shown here is derived from an EMBL/GenBank/DDBJ whole genome shotgun (WGS) entry which is preliminary data.</text>
</comment>
<feature type="non-terminal residue" evidence="1">
    <location>
        <position position="56"/>
    </location>
</feature>
<reference evidence="1 2" key="1">
    <citation type="submission" date="2024-05" db="EMBL/GenBank/DDBJ databases">
        <title>Genome sequencing and assembly of Indian major carp, Cirrhinus mrigala (Hamilton, 1822).</title>
        <authorList>
            <person name="Mohindra V."/>
            <person name="Chowdhury L.M."/>
            <person name="Lal K."/>
            <person name="Jena J.K."/>
        </authorList>
    </citation>
    <scope>NUCLEOTIDE SEQUENCE [LARGE SCALE GENOMIC DNA]</scope>
    <source>
        <strain evidence="1">CM1030</strain>
        <tissue evidence="1">Blood</tissue>
    </source>
</reference>
<sequence length="56" mass="6374">CWTYIGDQQDCHDDRCVVTTTPSQIQNGTYRFCCCSTNMCNVNFTENWVPSPTSTT</sequence>
<accession>A0ABD0QCT6</accession>
<dbReference type="InterPro" id="IPR045860">
    <property type="entry name" value="Snake_toxin-like_sf"/>
</dbReference>
<name>A0ABD0QCT6_CIRMR</name>
<protein>
    <submittedName>
        <fullName evidence="1">Uncharacterized protein</fullName>
    </submittedName>
</protein>
<feature type="non-terminal residue" evidence="1">
    <location>
        <position position="1"/>
    </location>
</feature>
<dbReference type="Gene3D" id="2.10.60.10">
    <property type="entry name" value="CD59"/>
    <property type="match status" value="1"/>
</dbReference>